<gene>
    <name evidence="3" type="ORF">ACFPYL_00525</name>
</gene>
<dbReference type="Proteomes" id="UP001596135">
    <property type="component" value="Unassembled WGS sequence"/>
</dbReference>
<keyword evidence="2" id="KW-0732">Signal</keyword>
<name>A0ABW1LEB7_9ACTN</name>
<dbReference type="EMBL" id="JBHSRJ010000001">
    <property type="protein sequence ID" value="MFC6041537.1"/>
    <property type="molecule type" value="Genomic_DNA"/>
</dbReference>
<accession>A0ABW1LEB7</accession>
<evidence type="ECO:0008006" key="5">
    <source>
        <dbReference type="Google" id="ProtNLM"/>
    </source>
</evidence>
<feature type="signal peptide" evidence="2">
    <location>
        <begin position="1"/>
        <end position="26"/>
    </location>
</feature>
<evidence type="ECO:0000256" key="1">
    <source>
        <dbReference type="SAM" id="MobiDB-lite"/>
    </source>
</evidence>
<organism evidence="3 4">
    <name type="scientific">Nocardioides hankookensis</name>
    <dbReference type="NCBI Taxonomy" id="443157"/>
    <lineage>
        <taxon>Bacteria</taxon>
        <taxon>Bacillati</taxon>
        <taxon>Actinomycetota</taxon>
        <taxon>Actinomycetes</taxon>
        <taxon>Propionibacteriales</taxon>
        <taxon>Nocardioidaceae</taxon>
        <taxon>Nocardioides</taxon>
    </lineage>
</organism>
<protein>
    <recommendedName>
        <fullName evidence="5">Secreted protein</fullName>
    </recommendedName>
</protein>
<comment type="caution">
    <text evidence="3">The sequence shown here is derived from an EMBL/GenBank/DDBJ whole genome shotgun (WGS) entry which is preliminary data.</text>
</comment>
<feature type="region of interest" description="Disordered" evidence="1">
    <location>
        <begin position="86"/>
        <end position="105"/>
    </location>
</feature>
<evidence type="ECO:0000313" key="3">
    <source>
        <dbReference type="EMBL" id="MFC6041537.1"/>
    </source>
</evidence>
<evidence type="ECO:0000256" key="2">
    <source>
        <dbReference type="SAM" id="SignalP"/>
    </source>
</evidence>
<reference evidence="4" key="1">
    <citation type="journal article" date="2019" name="Int. J. Syst. Evol. Microbiol.">
        <title>The Global Catalogue of Microorganisms (GCM) 10K type strain sequencing project: providing services to taxonomists for standard genome sequencing and annotation.</title>
        <authorList>
            <consortium name="The Broad Institute Genomics Platform"/>
            <consortium name="The Broad Institute Genome Sequencing Center for Infectious Disease"/>
            <person name="Wu L."/>
            <person name="Ma J."/>
        </authorList>
    </citation>
    <scope>NUCLEOTIDE SEQUENCE [LARGE SCALE GENOMIC DNA]</scope>
    <source>
        <strain evidence="4">CCUG 54522</strain>
    </source>
</reference>
<feature type="chain" id="PRO_5047107770" description="Secreted protein" evidence="2">
    <location>
        <begin position="27"/>
        <end position="363"/>
    </location>
</feature>
<sequence length="363" mass="39931">MTARARTRPILAAVAAAALAAPLAVAAIAAPADAANVGPRKHEVTIYKVEQHVDLSGEYPDDTLDTVLSCNSGDIALDGMWRVDHVDQYNPDPDEDENDSDLGTYNDERDVYALASYPDSSSDRSWHFSLENDAYGNAQVKLFLTCIKGQTAANEGHDHNIVVGNVLTQAYHPTAPGTTDFVDSHVFNKTCPSGQYMSAPGFNFTGDDIGRLVGSWPQTSGRSWSWQFVHYVGDTTPEVTVYGRCLSKRVQAANPPGVVKNHQHVIAMSFEPNGWPGYERTLNWWQTKQERTFTCDQDKPGYYGRKAAVGAFWIDNVWDTWFLGMDPRPKTRAFSFWNGAGGSPNVHLGALCVNSRTGKQVKP</sequence>
<keyword evidence="4" id="KW-1185">Reference proteome</keyword>
<proteinExistence type="predicted"/>
<evidence type="ECO:0000313" key="4">
    <source>
        <dbReference type="Proteomes" id="UP001596135"/>
    </source>
</evidence>
<dbReference type="RefSeq" id="WP_379149278.1">
    <property type="nucleotide sequence ID" value="NZ_JBHSRJ010000001.1"/>
</dbReference>